<sequence>MAKIQQSVVLVQLLVSHIRHNKPEFRKSYKSYCIAQKSMSKETTIVR</sequence>
<reference evidence="1" key="2">
    <citation type="journal article" date="2015" name="Fish Shellfish Immunol.">
        <title>Early steps in the European eel (Anguilla anguilla)-Vibrio vulnificus interaction in the gills: Role of the RtxA13 toxin.</title>
        <authorList>
            <person name="Callol A."/>
            <person name="Pajuelo D."/>
            <person name="Ebbesson L."/>
            <person name="Teles M."/>
            <person name="MacKenzie S."/>
            <person name="Amaro C."/>
        </authorList>
    </citation>
    <scope>NUCLEOTIDE SEQUENCE</scope>
</reference>
<dbReference type="EMBL" id="GBXM01081021">
    <property type="protein sequence ID" value="JAH27556.1"/>
    <property type="molecule type" value="Transcribed_RNA"/>
</dbReference>
<evidence type="ECO:0000313" key="1">
    <source>
        <dbReference type="EMBL" id="JAH27556.1"/>
    </source>
</evidence>
<organism evidence="1">
    <name type="scientific">Anguilla anguilla</name>
    <name type="common">European freshwater eel</name>
    <name type="synonym">Muraena anguilla</name>
    <dbReference type="NCBI Taxonomy" id="7936"/>
    <lineage>
        <taxon>Eukaryota</taxon>
        <taxon>Metazoa</taxon>
        <taxon>Chordata</taxon>
        <taxon>Craniata</taxon>
        <taxon>Vertebrata</taxon>
        <taxon>Euteleostomi</taxon>
        <taxon>Actinopterygii</taxon>
        <taxon>Neopterygii</taxon>
        <taxon>Teleostei</taxon>
        <taxon>Anguilliformes</taxon>
        <taxon>Anguillidae</taxon>
        <taxon>Anguilla</taxon>
    </lineage>
</organism>
<reference evidence="1" key="1">
    <citation type="submission" date="2014-11" db="EMBL/GenBank/DDBJ databases">
        <authorList>
            <person name="Amaro Gonzalez C."/>
        </authorList>
    </citation>
    <scope>NUCLEOTIDE SEQUENCE</scope>
</reference>
<proteinExistence type="predicted"/>
<dbReference type="AlphaFoldDB" id="A0A0E9REH8"/>
<accession>A0A0E9REH8</accession>
<name>A0A0E9REH8_ANGAN</name>
<protein>
    <submittedName>
        <fullName evidence="1">Uncharacterized protein</fullName>
    </submittedName>
</protein>